<comment type="caution">
    <text evidence="7">The sequence shown here is derived from an EMBL/GenBank/DDBJ whole genome shotgun (WGS) entry which is preliminary data.</text>
</comment>
<dbReference type="SUPFAM" id="SSF161070">
    <property type="entry name" value="SNF-like"/>
    <property type="match status" value="1"/>
</dbReference>
<dbReference type="GO" id="GO:0035725">
    <property type="term" value="P:sodium ion transmembrane transport"/>
    <property type="evidence" value="ECO:0007669"/>
    <property type="project" value="TreeGrafter"/>
</dbReference>
<evidence type="ECO:0000256" key="2">
    <source>
        <dbReference type="ARBA" id="ARBA00022448"/>
    </source>
</evidence>
<evidence type="ECO:0000256" key="1">
    <source>
        <dbReference type="ARBA" id="ARBA00004141"/>
    </source>
</evidence>
<feature type="transmembrane region" description="Helical" evidence="6">
    <location>
        <begin position="31"/>
        <end position="49"/>
    </location>
</feature>
<accession>A0A364NCU9</accession>
<evidence type="ECO:0000313" key="7">
    <source>
        <dbReference type="EMBL" id="RAR15148.1"/>
    </source>
</evidence>
<sequence length="660" mass="72440">MNVARKVLSALSPEAKKSEDGRDMFGNRIQFVLCAMGGAVGLGNLLRFPSVVYNNYGLQFFIPYLGALLLVAMPVLILEISLGTVYRGGPVLAWHSNNKRAKAIGLSVVFNGYVVVTYYVPLLAWIMKYFSRSFQSPLPWKGQDLSEYFSEVIVANTAAASTGSFNPDGSVASYTKYVGTGMLGETAGWAIFTWFVTWLCVFRGVGMTGRVIYVTMGLPFVLIIILIGRGCSLPNAGDGIKLYFATWRSSALSSPQIWQAAFGQIFFSIGVGFGYFTSWASYCSQHSNAVQDALIIGFSNSLVEIIAAFSVFGVIGYLGIDPSTGDPLGTFVTGFITYPEALAQMPGAPFFSVVFFFTLFLLGLTSAFSLLEVMTTLIMDTDWGRKMPRWAVCTGVTVISALISLLYCTEFGLQALDAVDTYVNDIALFFVVWCEIFAATALYRCKDVANQVGWSGYLIYTFGFAIAQGLGIRVAYGSTPGIGAGVFFAFWFTAIFISIFAAKNPAIPGPRFFGNNNVLSRLWWMAFYPGQQLTRDLNVVIGVGKNWNIPWAWAVIMRYISGPILAIVLSFAYPKFTETHMYDPIMIYGFSIVHLVVPTVVLGLLMPSWFNWIIPAEKIPLGDKPVAPMETIDNTNAIMQIGSEESHIAPPYTETLVEKK</sequence>
<dbReference type="AlphaFoldDB" id="A0A364NCU9"/>
<keyword evidence="3 6" id="KW-0812">Transmembrane</keyword>
<evidence type="ECO:0000256" key="6">
    <source>
        <dbReference type="SAM" id="Phobius"/>
    </source>
</evidence>
<dbReference type="Proteomes" id="UP000249619">
    <property type="component" value="Unassembled WGS sequence"/>
</dbReference>
<keyword evidence="8" id="KW-1185">Reference proteome</keyword>
<feature type="transmembrane region" description="Helical" evidence="6">
    <location>
        <begin position="457"/>
        <end position="476"/>
    </location>
</feature>
<feature type="transmembrane region" description="Helical" evidence="6">
    <location>
        <begin position="212"/>
        <end position="237"/>
    </location>
</feature>
<dbReference type="PRINTS" id="PR00176">
    <property type="entry name" value="NANEUSMPORT"/>
</dbReference>
<evidence type="ECO:0000256" key="5">
    <source>
        <dbReference type="ARBA" id="ARBA00023136"/>
    </source>
</evidence>
<dbReference type="STRING" id="183478.A0A364NCU9"/>
<feature type="transmembrane region" description="Helical" evidence="6">
    <location>
        <begin position="390"/>
        <end position="407"/>
    </location>
</feature>
<name>A0A364NCU9_STELY</name>
<dbReference type="InterPro" id="IPR037272">
    <property type="entry name" value="SNS_sf"/>
</dbReference>
<feature type="transmembrane region" description="Helical" evidence="6">
    <location>
        <begin position="350"/>
        <end position="378"/>
    </location>
</feature>
<feature type="transmembrane region" description="Helical" evidence="6">
    <location>
        <begin position="427"/>
        <end position="445"/>
    </location>
</feature>
<dbReference type="GO" id="GO:0005886">
    <property type="term" value="C:plasma membrane"/>
    <property type="evidence" value="ECO:0007669"/>
    <property type="project" value="TreeGrafter"/>
</dbReference>
<organism evidence="7 8">
    <name type="scientific">Stemphylium lycopersici</name>
    <name type="common">Tomato gray leaf spot disease fungus</name>
    <name type="synonym">Thyrospora lycopersici</name>
    <dbReference type="NCBI Taxonomy" id="183478"/>
    <lineage>
        <taxon>Eukaryota</taxon>
        <taxon>Fungi</taxon>
        <taxon>Dikarya</taxon>
        <taxon>Ascomycota</taxon>
        <taxon>Pezizomycotina</taxon>
        <taxon>Dothideomycetes</taxon>
        <taxon>Pleosporomycetidae</taxon>
        <taxon>Pleosporales</taxon>
        <taxon>Pleosporineae</taxon>
        <taxon>Pleosporaceae</taxon>
        <taxon>Stemphylium</taxon>
    </lineage>
</organism>
<evidence type="ECO:0000256" key="4">
    <source>
        <dbReference type="ARBA" id="ARBA00022989"/>
    </source>
</evidence>
<evidence type="ECO:0000313" key="8">
    <source>
        <dbReference type="Proteomes" id="UP000249619"/>
    </source>
</evidence>
<comment type="subcellular location">
    <subcellularLocation>
        <location evidence="1">Membrane</location>
        <topology evidence="1">Multi-pass membrane protein</topology>
    </subcellularLocation>
</comment>
<dbReference type="OrthoDB" id="6581954at2759"/>
<dbReference type="PROSITE" id="PS50267">
    <property type="entry name" value="NA_NEUROTRAN_SYMP_3"/>
    <property type="match status" value="1"/>
</dbReference>
<feature type="transmembrane region" description="Helical" evidence="6">
    <location>
        <begin position="61"/>
        <end position="82"/>
    </location>
</feature>
<dbReference type="PANTHER" id="PTHR11616">
    <property type="entry name" value="SODIUM/CHLORIDE DEPENDENT TRANSPORTER"/>
    <property type="match status" value="1"/>
</dbReference>
<dbReference type="CDD" id="cd11554">
    <property type="entry name" value="SLC6sbd_u2"/>
    <property type="match status" value="1"/>
</dbReference>
<keyword evidence="2" id="KW-0813">Transport</keyword>
<proteinExistence type="predicted"/>
<feature type="transmembrane region" description="Helical" evidence="6">
    <location>
        <begin position="187"/>
        <end position="205"/>
    </location>
</feature>
<dbReference type="InterPro" id="IPR000175">
    <property type="entry name" value="Na/ntran_symport"/>
</dbReference>
<feature type="transmembrane region" description="Helical" evidence="6">
    <location>
        <begin position="482"/>
        <end position="502"/>
    </location>
</feature>
<feature type="transmembrane region" description="Helical" evidence="6">
    <location>
        <begin position="585"/>
        <end position="605"/>
    </location>
</feature>
<keyword evidence="5 6" id="KW-0472">Membrane</keyword>
<feature type="transmembrane region" description="Helical" evidence="6">
    <location>
        <begin position="551"/>
        <end position="573"/>
    </location>
</feature>
<gene>
    <name evidence="7" type="ORF">DDE83_001385</name>
</gene>
<feature type="transmembrane region" description="Helical" evidence="6">
    <location>
        <begin position="294"/>
        <end position="320"/>
    </location>
</feature>
<dbReference type="Pfam" id="PF00209">
    <property type="entry name" value="SNF"/>
    <property type="match status" value="1"/>
</dbReference>
<protein>
    <submittedName>
        <fullName evidence="7">Solute carrier family 6 protein</fullName>
    </submittedName>
</protein>
<evidence type="ECO:0000256" key="3">
    <source>
        <dbReference type="ARBA" id="ARBA00022692"/>
    </source>
</evidence>
<dbReference type="EMBL" id="QGDH01000014">
    <property type="protein sequence ID" value="RAR15148.1"/>
    <property type="molecule type" value="Genomic_DNA"/>
</dbReference>
<feature type="transmembrane region" description="Helical" evidence="6">
    <location>
        <begin position="103"/>
        <end position="127"/>
    </location>
</feature>
<feature type="transmembrane region" description="Helical" evidence="6">
    <location>
        <begin position="257"/>
        <end position="282"/>
    </location>
</feature>
<dbReference type="PANTHER" id="PTHR11616:SF240">
    <property type="entry name" value="BLOATED TUBULES, ISOFORM B-RELATED"/>
    <property type="match status" value="1"/>
</dbReference>
<dbReference type="NCBIfam" id="NF037979">
    <property type="entry name" value="Na_transp"/>
    <property type="match status" value="1"/>
</dbReference>
<reference evidence="8" key="1">
    <citation type="submission" date="2018-05" db="EMBL/GenBank/DDBJ databases">
        <title>Draft genome sequence of Stemphylium lycopersici strain CIDEFI 213.</title>
        <authorList>
            <person name="Medina R."/>
            <person name="Franco M.E.E."/>
            <person name="Lucentini C.G."/>
            <person name="Saparrat M.C.N."/>
            <person name="Balatti P.A."/>
        </authorList>
    </citation>
    <scope>NUCLEOTIDE SEQUENCE [LARGE SCALE GENOMIC DNA]</scope>
    <source>
        <strain evidence="8">CIDEFI 213</strain>
    </source>
</reference>
<keyword evidence="4 6" id="KW-1133">Transmembrane helix</keyword>